<feature type="compositionally biased region" description="Basic and acidic residues" evidence="1">
    <location>
        <begin position="404"/>
        <end position="430"/>
    </location>
</feature>
<feature type="region of interest" description="Disordered" evidence="1">
    <location>
        <begin position="74"/>
        <end position="97"/>
    </location>
</feature>
<sequence length="741" mass="82048">MTSLYPGLLFYSSGLNKKSTPTKPEATPSEIDRRLGRAPFNGRPWPKSSPVSTVYDVRNSSTRMIILNNKLSKRPKGSRLRGQSDHQGEIMQPEPNRHISEEPKTNCHHHKNCTLSVSEKFVPIFPPSVSPSPAWVNNNQRPPMRFDNGSLVNPNHHIQCQGHMDYDIMRWYNANRRPRSRVSTAKEDRSMSPILNGPGLSRGEKRYLTSIAKIYSVSDMRAQKQEQYTQLMWKEVNKGTYKYRDWEKYNRYLATPRKTQFGPCDPNRQSRSLSAPGGRKPSQSRDPDDESRPNTTQTTTKPNRSARDAQSTSSSRGQRPRERPNERRAVGRQNSQDTGAKKSGKARGSGDLTGKSARVESPMPLKSRDALAPSPSLSSLSDAGDNQEDSKRSEQKAKTSPVVDLKHSKETKDTKAEPQQKTQPEDETPRATDVTITVEEVHDRSLGDEDERSKISARDTHEQRGNAVEYHPTYGDIGGQDERSREKDGSEQEPRTSTKETYQPAKSPSKLEESKKEEKKGTEQPKQQATSGEKGEGTGKKGVVATATSSVEAKQSVEEKKEKGSDGAQDTSGEQDGGDSFAEDGPELKQHVHREGKDRPLSRLGGREQLMVVKKENENSDDDYSDDDEESHRSRSKVEESTDQARGGHTEPNQTTHDQKTDGRDNGALADNSGGVRGGQDASQPHTDDHYSEGSSRPTEESNTGGAGGSGKLGETVQPATPTEASSVSQEKPSDISTIEY</sequence>
<evidence type="ECO:0000313" key="2">
    <source>
        <dbReference type="Proteomes" id="UP000694888"/>
    </source>
</evidence>
<dbReference type="GeneID" id="101859372"/>
<feature type="compositionally biased region" description="Basic and acidic residues" evidence="1">
    <location>
        <begin position="439"/>
        <end position="464"/>
    </location>
</feature>
<feature type="compositionally biased region" description="Basic and acidic residues" evidence="1">
    <location>
        <begin position="586"/>
        <end position="601"/>
    </location>
</feature>
<organism evidence="2 3">
    <name type="scientific">Aplysia californica</name>
    <name type="common">California sea hare</name>
    <dbReference type="NCBI Taxonomy" id="6500"/>
    <lineage>
        <taxon>Eukaryota</taxon>
        <taxon>Metazoa</taxon>
        <taxon>Spiralia</taxon>
        <taxon>Lophotrochozoa</taxon>
        <taxon>Mollusca</taxon>
        <taxon>Gastropoda</taxon>
        <taxon>Heterobranchia</taxon>
        <taxon>Euthyneura</taxon>
        <taxon>Tectipleura</taxon>
        <taxon>Aplysiida</taxon>
        <taxon>Aplysioidea</taxon>
        <taxon>Aplysiidae</taxon>
        <taxon>Aplysia</taxon>
    </lineage>
</organism>
<feature type="compositionally biased region" description="Polar residues" evidence="1">
    <location>
        <begin position="718"/>
        <end position="741"/>
    </location>
</feature>
<feature type="compositionally biased region" description="Basic and acidic residues" evidence="1">
    <location>
        <begin position="388"/>
        <end position="397"/>
    </location>
</feature>
<feature type="compositionally biased region" description="Basic and acidic residues" evidence="1">
    <location>
        <begin position="480"/>
        <end position="498"/>
    </location>
</feature>
<feature type="compositionally biased region" description="Polar residues" evidence="1">
    <location>
        <begin position="693"/>
        <end position="704"/>
    </location>
</feature>
<feature type="compositionally biased region" description="Basic and acidic residues" evidence="1">
    <location>
        <begin position="555"/>
        <end position="565"/>
    </location>
</feature>
<accession>A0ABM1ADE0</accession>
<feature type="compositionally biased region" description="Low complexity" evidence="1">
    <location>
        <begin position="370"/>
        <end position="383"/>
    </location>
</feature>
<keyword evidence="2" id="KW-1185">Reference proteome</keyword>
<feature type="compositionally biased region" description="Basic and acidic residues" evidence="1">
    <location>
        <begin position="509"/>
        <end position="523"/>
    </location>
</feature>
<feature type="compositionally biased region" description="Basic and acidic residues" evidence="1">
    <location>
        <begin position="630"/>
        <end position="640"/>
    </location>
</feature>
<proteinExistence type="predicted"/>
<name>A0ABM1ADE0_APLCA</name>
<feature type="compositionally biased region" description="Acidic residues" evidence="1">
    <location>
        <begin position="619"/>
        <end position="629"/>
    </location>
</feature>
<feature type="compositionally biased region" description="Basic and acidic residues" evidence="1">
    <location>
        <begin position="319"/>
        <end position="329"/>
    </location>
</feature>
<feature type="compositionally biased region" description="Polar residues" evidence="1">
    <location>
        <begin position="293"/>
        <end position="317"/>
    </location>
</feature>
<protein>
    <submittedName>
        <fullName evidence="3">Protein starmaker</fullName>
    </submittedName>
</protein>
<dbReference type="RefSeq" id="XP_012945542.1">
    <property type="nucleotide sequence ID" value="XM_013090088.1"/>
</dbReference>
<reference evidence="3" key="1">
    <citation type="submission" date="2025-08" db="UniProtKB">
        <authorList>
            <consortium name="RefSeq"/>
        </authorList>
    </citation>
    <scope>IDENTIFICATION</scope>
</reference>
<feature type="region of interest" description="Disordered" evidence="1">
    <location>
        <begin position="257"/>
        <end position="741"/>
    </location>
</feature>
<gene>
    <name evidence="3" type="primary">LOC101859372</name>
</gene>
<dbReference type="Proteomes" id="UP000694888">
    <property type="component" value="Unplaced"/>
</dbReference>
<feature type="compositionally biased region" description="Basic and acidic residues" evidence="1">
    <location>
        <begin position="283"/>
        <end position="292"/>
    </location>
</feature>
<evidence type="ECO:0000256" key="1">
    <source>
        <dbReference type="SAM" id="MobiDB-lite"/>
    </source>
</evidence>
<evidence type="ECO:0000313" key="3">
    <source>
        <dbReference type="RefSeq" id="XP_012945542.1"/>
    </source>
</evidence>